<dbReference type="EMBL" id="LVYI01000003">
    <property type="protein sequence ID" value="OAP61409.1"/>
    <property type="molecule type" value="Genomic_DNA"/>
</dbReference>
<keyword evidence="4" id="KW-1185">Reference proteome</keyword>
<dbReference type="Proteomes" id="UP000078343">
    <property type="component" value="Unassembled WGS sequence"/>
</dbReference>
<feature type="region of interest" description="Disordered" evidence="2">
    <location>
        <begin position="452"/>
        <end position="605"/>
    </location>
</feature>
<feature type="compositionally biased region" description="Basic and acidic residues" evidence="2">
    <location>
        <begin position="111"/>
        <end position="128"/>
    </location>
</feature>
<feature type="region of interest" description="Disordered" evidence="2">
    <location>
        <begin position="33"/>
        <end position="55"/>
    </location>
</feature>
<evidence type="ECO:0000256" key="2">
    <source>
        <dbReference type="SAM" id="MobiDB-lite"/>
    </source>
</evidence>
<dbReference type="RefSeq" id="XP_018694776.1">
    <property type="nucleotide sequence ID" value="XM_018835126.1"/>
</dbReference>
<feature type="compositionally biased region" description="Low complexity" evidence="2">
    <location>
        <begin position="199"/>
        <end position="212"/>
    </location>
</feature>
<proteinExistence type="predicted"/>
<feature type="coiled-coil region" evidence="1">
    <location>
        <begin position="390"/>
        <end position="417"/>
    </location>
</feature>
<protein>
    <submittedName>
        <fullName evidence="3">Uncharacterized protein</fullName>
    </submittedName>
</protein>
<feature type="compositionally biased region" description="Basic and acidic residues" evidence="2">
    <location>
        <begin position="276"/>
        <end position="290"/>
    </location>
</feature>
<comment type="caution">
    <text evidence="3">The sequence shown here is derived from an EMBL/GenBank/DDBJ whole genome shotgun (WGS) entry which is preliminary data.</text>
</comment>
<evidence type="ECO:0000313" key="3">
    <source>
        <dbReference type="EMBL" id="OAP61409.1"/>
    </source>
</evidence>
<reference evidence="3 4" key="1">
    <citation type="submission" date="2016-04" db="EMBL/GenBank/DDBJ databases">
        <title>Draft genome of Fonsecaea erecta CBS 125763.</title>
        <authorList>
            <person name="Weiss V.A."/>
            <person name="Vicente V.A."/>
            <person name="Raittz R.T."/>
            <person name="Moreno L.F."/>
            <person name="De Souza E.M."/>
            <person name="Pedrosa F.O."/>
            <person name="Steffens M.B."/>
            <person name="Faoro H."/>
            <person name="Tadra-Sfeir M.Z."/>
            <person name="Najafzadeh M.J."/>
            <person name="Felipe M.S."/>
            <person name="Teixeira M."/>
            <person name="Sun J."/>
            <person name="Xi L."/>
            <person name="Gomes R."/>
            <person name="De Azevedo C.M."/>
            <person name="Salgado C.G."/>
            <person name="Da Silva M.B."/>
            <person name="Nascimento M.F."/>
            <person name="Queiroz-Telles F."/>
            <person name="Attili D.S."/>
            <person name="Gorbushina A."/>
        </authorList>
    </citation>
    <scope>NUCLEOTIDE SEQUENCE [LARGE SCALE GENOMIC DNA]</scope>
    <source>
        <strain evidence="3 4">CBS 125763</strain>
    </source>
</reference>
<evidence type="ECO:0000256" key="1">
    <source>
        <dbReference type="SAM" id="Coils"/>
    </source>
</evidence>
<feature type="compositionally biased region" description="Basic and acidic residues" evidence="2">
    <location>
        <begin position="571"/>
        <end position="584"/>
    </location>
</feature>
<feature type="region of interest" description="Disordered" evidence="2">
    <location>
        <begin position="159"/>
        <end position="178"/>
    </location>
</feature>
<feature type="compositionally biased region" description="Acidic residues" evidence="2">
    <location>
        <begin position="538"/>
        <end position="560"/>
    </location>
</feature>
<dbReference type="GeneID" id="30007781"/>
<gene>
    <name evidence="3" type="ORF">AYL99_03612</name>
</gene>
<evidence type="ECO:0000313" key="4">
    <source>
        <dbReference type="Proteomes" id="UP000078343"/>
    </source>
</evidence>
<dbReference type="AlphaFoldDB" id="A0A178ZNL8"/>
<dbReference type="OrthoDB" id="4158135at2759"/>
<feature type="region of interest" description="Disordered" evidence="2">
    <location>
        <begin position="106"/>
        <end position="149"/>
    </location>
</feature>
<accession>A0A178ZNL8</accession>
<feature type="compositionally biased region" description="Polar residues" evidence="2">
    <location>
        <begin position="452"/>
        <end position="461"/>
    </location>
</feature>
<feature type="region of interest" description="Disordered" evidence="2">
    <location>
        <begin position="198"/>
        <end position="315"/>
    </location>
</feature>
<name>A0A178ZNL8_9EURO</name>
<keyword evidence="1" id="KW-0175">Coiled coil</keyword>
<sequence length="605" mass="66545">MGKAKSFFTGAKEKLTRTFQVFKRRHLFQHQGSDNLYSVHHGPEASSDDSDTEQLIQQDDHAAPAPPVLPDNTLISAEPQSTLKYVNTHYMDGSSDADYDSIADSAEQMSEEGHRRADDNIALRRIDSEVTTTKLPDNPDSDESATSSDAANTLANFPEAPEMSGEEGDILGGNLPEGRTLRHRHCRSLTDWLEGRTGSLSSAAPSSRHLSSGNSSTDTFACWRNRRPNHGLASTGESDPFLDDQPAPEPQPEPEQPAATTPQDLDNDAPFNWAEEYDKFSSDGKQRKVEQTAPGEFSLQPREYRLNTPGPRQDPEDVRVLKLRWRDQVAAARARVPDSATPVAAGNAYAYGVNVGAAQPVPFQPGAAVREVQIRMEAMHQAFWKVDEALRQLDRENQMHQQNVRFLVDRNQALEHELKIVRAAVRDRDAELEQLRAAVDIANQALQLVQRPHQSPQNGPSGNAVRSPPPVLRLTPPLTSWNRSGSMTPQTSSTQGDSGGSTGTVVHHEVAEQVFDPGADEGSSETSDIYGGDKYDGGDELQDDDEDWVDTDDSSEDDGEGGGMDLSYDDPASRPDRFGFRETASESALQDFQTRPPPERRPQTC</sequence>
<organism evidence="3 4">
    <name type="scientific">Fonsecaea erecta</name>
    <dbReference type="NCBI Taxonomy" id="1367422"/>
    <lineage>
        <taxon>Eukaryota</taxon>
        <taxon>Fungi</taxon>
        <taxon>Dikarya</taxon>
        <taxon>Ascomycota</taxon>
        <taxon>Pezizomycotina</taxon>
        <taxon>Eurotiomycetes</taxon>
        <taxon>Chaetothyriomycetidae</taxon>
        <taxon>Chaetothyriales</taxon>
        <taxon>Herpotrichiellaceae</taxon>
        <taxon>Fonsecaea</taxon>
    </lineage>
</organism>